<feature type="region of interest" description="Disordered" evidence="1">
    <location>
        <begin position="58"/>
        <end position="79"/>
    </location>
</feature>
<dbReference type="AlphaFoldDB" id="A0A0X3PEF2"/>
<evidence type="ECO:0000256" key="1">
    <source>
        <dbReference type="SAM" id="MobiDB-lite"/>
    </source>
</evidence>
<reference evidence="2" key="1">
    <citation type="submission" date="2016-01" db="EMBL/GenBank/DDBJ databases">
        <title>Reference transcriptome for the parasite Schistocephalus solidus: insights into the molecular evolution of parasitism.</title>
        <authorList>
            <person name="Hebert F.O."/>
            <person name="Grambauer S."/>
            <person name="Barber I."/>
            <person name="Landry C.R."/>
            <person name="Aubin-Horth N."/>
        </authorList>
    </citation>
    <scope>NUCLEOTIDE SEQUENCE</scope>
</reference>
<gene>
    <name evidence="2" type="ORF">TR143715</name>
</gene>
<dbReference type="EMBL" id="GEEE01016723">
    <property type="protein sequence ID" value="JAP46502.1"/>
    <property type="molecule type" value="Transcribed_RNA"/>
</dbReference>
<accession>A0A0X3PEF2</accession>
<proteinExistence type="predicted"/>
<feature type="compositionally biased region" description="Basic residues" evidence="1">
    <location>
        <begin position="63"/>
        <end position="79"/>
    </location>
</feature>
<sequence length="248" mass="26642">MMCETNDSLPVGARVWPPCDSSAASDIDEVWDDSELLAHYEQVELQVRAQVEAFRAGRAAVPSRRRRKNHTNRTKRKEKLKLELPGSALDNLHATSSSSCPLDEQQADPTTAVSGLSPVYPWILPSVELPSEFLTLQQSAYTNQCCSCARHSQTVGASSGTNLCYVPPSPPQPLQFPCITETALAAAAAAPETTTASTANAEFDTAALLRAWYEAGYAMGQAHAEQVLGVRKGKSVSTIGTGNSSFEQ</sequence>
<protein>
    <submittedName>
        <fullName evidence="2">Uncharacterized protein</fullName>
    </submittedName>
</protein>
<name>A0A0X3PEF2_SCHSO</name>
<organism evidence="2">
    <name type="scientific">Schistocephalus solidus</name>
    <name type="common">Tapeworm</name>
    <dbReference type="NCBI Taxonomy" id="70667"/>
    <lineage>
        <taxon>Eukaryota</taxon>
        <taxon>Metazoa</taxon>
        <taxon>Spiralia</taxon>
        <taxon>Lophotrochozoa</taxon>
        <taxon>Platyhelminthes</taxon>
        <taxon>Cestoda</taxon>
        <taxon>Eucestoda</taxon>
        <taxon>Diphyllobothriidea</taxon>
        <taxon>Diphyllobothriidae</taxon>
        <taxon>Schistocephalus</taxon>
    </lineage>
</organism>
<evidence type="ECO:0000313" key="2">
    <source>
        <dbReference type="EMBL" id="JAP46502.1"/>
    </source>
</evidence>